<reference evidence="2 3" key="1">
    <citation type="journal article" date="2021" name="MBio">
        <title>A New Model Trypanosomatid, Novymonas esmeraldas: Genomic Perception of Its 'Candidatus Pandoraea novymonadis' Endosymbiont.</title>
        <authorList>
            <person name="Zakharova A."/>
            <person name="Saura A."/>
            <person name="Butenko A."/>
            <person name="Podesvova L."/>
            <person name="Warmusova S."/>
            <person name="Kostygov A.Y."/>
            <person name="Nenarokova A."/>
            <person name="Lukes J."/>
            <person name="Opperdoes F.R."/>
            <person name="Yurchenko V."/>
        </authorList>
    </citation>
    <scope>NUCLEOTIDE SEQUENCE [LARGE SCALE GENOMIC DNA]</scope>
    <source>
        <strain evidence="2 3">E262AT.01</strain>
    </source>
</reference>
<dbReference type="Gene3D" id="3.80.10.10">
    <property type="entry name" value="Ribonuclease Inhibitor"/>
    <property type="match status" value="3"/>
</dbReference>
<dbReference type="Proteomes" id="UP001430356">
    <property type="component" value="Unassembled WGS sequence"/>
</dbReference>
<protein>
    <submittedName>
        <fullName evidence="2">Leucine Rich repeat</fullName>
    </submittedName>
</protein>
<dbReference type="InterPro" id="IPR052394">
    <property type="entry name" value="LRR-containing"/>
</dbReference>
<gene>
    <name evidence="2" type="ORF">NESM_000309200</name>
</gene>
<feature type="compositionally biased region" description="Low complexity" evidence="1">
    <location>
        <begin position="243"/>
        <end position="254"/>
    </location>
</feature>
<feature type="region of interest" description="Disordered" evidence="1">
    <location>
        <begin position="479"/>
        <end position="509"/>
    </location>
</feature>
<comment type="caution">
    <text evidence="2">The sequence shown here is derived from an EMBL/GenBank/DDBJ whole genome shotgun (WGS) entry which is preliminary data.</text>
</comment>
<feature type="region of interest" description="Disordered" evidence="1">
    <location>
        <begin position="241"/>
        <end position="275"/>
    </location>
</feature>
<feature type="region of interest" description="Disordered" evidence="1">
    <location>
        <begin position="1"/>
        <end position="25"/>
    </location>
</feature>
<feature type="compositionally biased region" description="Low complexity" evidence="1">
    <location>
        <begin position="64"/>
        <end position="92"/>
    </location>
</feature>
<feature type="compositionally biased region" description="Low complexity" evidence="1">
    <location>
        <begin position="1"/>
        <end position="11"/>
    </location>
</feature>
<dbReference type="AlphaFoldDB" id="A0AAW0EIK3"/>
<dbReference type="PANTHER" id="PTHR24114:SF2">
    <property type="entry name" value="F-BOX DOMAIN-CONTAINING PROTEIN-RELATED"/>
    <property type="match status" value="1"/>
</dbReference>
<dbReference type="InterPro" id="IPR032675">
    <property type="entry name" value="LRR_dom_sf"/>
</dbReference>
<dbReference type="Pfam" id="PF13516">
    <property type="entry name" value="LRR_6"/>
    <property type="match status" value="2"/>
</dbReference>
<sequence length="1045" mass="108668">MTAVATMAALPQQPPTPAAAAAAASPYITPEPKEKGDAGIYAALSAMQLARALHGVTGSRLGEEQQQQQAAEMRGAPAAATNTTGGDDNGATHSNVIRLGVEPVDCRKGTAVEVQAMYNAAVVEAVRDVSHDAATVAAVERGVGGAAGTTTAVGLPDDPATLRSVMPLVHELKPQTPVSFDALQRLFAIMEEAAVGAAGGSGGVTSLLLANGAVDPARQPAPSTAAWEAKYHEVHARYPLPTAKAAGSSAGSRNSGEDNDEDDDDDTPSEVDRQNNAELQERCATLNIPYETHANAVRDVAFHEMRVFQLLCAYLSTVNRRTSGGRDAATVAAVACSLVRVLDLSYNYLGAPVVVASAGDGGDGGDGAPVRQLAPLRALAAMLDANESLRYVNLRANALGLRGVGIVAKALTKNIALCGIDLSANALHVAADTEEVEDPLYEPEDAVFGEPYEGLEALSEVLKKNKFLRVLRLAENGLHAGEDLTGPPPAEEEEDAGEGDEEEEGVAEGGDVTAAAGRRGLSFAAAQERWQSAPLWMLLSPLYRYHRLRALDLSKNSLGNDGVHMLAVALSHNASLEVLDLTDNAIGYAGLGHLARYVLRRLTAATAAATAANGTGSPAAAPPCALHTLILRQNPLACVGGAADAAAGVDARRRRLSKRQQRRAAAAVQSFASALEGPRGLRRLVLANTYLGPAFSAVVLRSLARAEALEELDFSFNHACGDHPTNFNGAAALELAAVMYRPHQATSRPPSLLQRVCFDGNNLTAAGVAALLPTEAHVAFPPALHELTLSRNGLGDDLGSLSQLLAAGAATLTHVDVSYNGINTAAALLPGLAAATALAELNLSHNRLGVQEGHLHDITAAEHETAVAQLFQCLAHLPSLAVLDLSHNDWRVGHVEQLSAFFSNTALATALRKLDVRHTPRVPAAQLMTLLQYVASRPTMEVFMATVVPDKSGAAPQAHDDDGAREEVGGGAVEAAWTFDAVLQVIHGVVANSGSLLEVDSGLLRSDAGGEGGDVSATTTAALNEVRERLLLNALMKAAVATPSL</sequence>
<evidence type="ECO:0000256" key="1">
    <source>
        <dbReference type="SAM" id="MobiDB-lite"/>
    </source>
</evidence>
<dbReference type="EMBL" id="JAECZO010000029">
    <property type="protein sequence ID" value="KAK7193973.1"/>
    <property type="molecule type" value="Genomic_DNA"/>
</dbReference>
<feature type="compositionally biased region" description="Acidic residues" evidence="1">
    <location>
        <begin position="490"/>
        <end position="506"/>
    </location>
</feature>
<feature type="region of interest" description="Disordered" evidence="1">
    <location>
        <begin position="57"/>
        <end position="92"/>
    </location>
</feature>
<evidence type="ECO:0000313" key="2">
    <source>
        <dbReference type="EMBL" id="KAK7193973.1"/>
    </source>
</evidence>
<name>A0AAW0EIK3_9TRYP</name>
<proteinExistence type="predicted"/>
<dbReference type="SMART" id="SM00368">
    <property type="entry name" value="LRR_RI"/>
    <property type="match status" value="7"/>
</dbReference>
<evidence type="ECO:0000313" key="3">
    <source>
        <dbReference type="Proteomes" id="UP001430356"/>
    </source>
</evidence>
<dbReference type="SUPFAM" id="SSF52047">
    <property type="entry name" value="RNI-like"/>
    <property type="match status" value="2"/>
</dbReference>
<feature type="compositionally biased region" description="Acidic residues" evidence="1">
    <location>
        <begin position="257"/>
        <end position="269"/>
    </location>
</feature>
<accession>A0AAW0EIK3</accession>
<organism evidence="2 3">
    <name type="scientific">Novymonas esmeraldas</name>
    <dbReference type="NCBI Taxonomy" id="1808958"/>
    <lineage>
        <taxon>Eukaryota</taxon>
        <taxon>Discoba</taxon>
        <taxon>Euglenozoa</taxon>
        <taxon>Kinetoplastea</taxon>
        <taxon>Metakinetoplastina</taxon>
        <taxon>Trypanosomatida</taxon>
        <taxon>Trypanosomatidae</taxon>
        <taxon>Novymonas</taxon>
    </lineage>
</organism>
<dbReference type="InterPro" id="IPR001611">
    <property type="entry name" value="Leu-rich_rpt"/>
</dbReference>
<keyword evidence="3" id="KW-1185">Reference proteome</keyword>
<dbReference type="PANTHER" id="PTHR24114">
    <property type="entry name" value="LEUCINE RICH REPEAT FAMILY PROTEIN"/>
    <property type="match status" value="1"/>
</dbReference>